<dbReference type="EMBL" id="ON529857">
    <property type="protein sequence ID" value="USN15550.1"/>
    <property type="molecule type" value="Genomic_DNA"/>
</dbReference>
<evidence type="ECO:0000256" key="2">
    <source>
        <dbReference type="SAM" id="Phobius"/>
    </source>
</evidence>
<feature type="transmembrane region" description="Helical" evidence="2">
    <location>
        <begin position="6"/>
        <end position="24"/>
    </location>
</feature>
<keyword evidence="2" id="KW-0472">Membrane</keyword>
<evidence type="ECO:0000313" key="4">
    <source>
        <dbReference type="Proteomes" id="UP001056576"/>
    </source>
</evidence>
<proteinExistence type="predicted"/>
<keyword evidence="4" id="KW-1185">Reference proteome</keyword>
<dbReference type="Proteomes" id="UP001056576">
    <property type="component" value="Segment"/>
</dbReference>
<protein>
    <submittedName>
        <fullName evidence="3">Uncharacterized protein</fullName>
    </submittedName>
</protein>
<keyword evidence="2" id="KW-1133">Transmembrane helix</keyword>
<feature type="region of interest" description="Disordered" evidence="1">
    <location>
        <begin position="83"/>
        <end position="103"/>
    </location>
</feature>
<keyword evidence="2" id="KW-0812">Transmembrane</keyword>
<sequence>MADLIFVGIFFTVFVVVIALLGAAGKRRPTSGPRELFPLTSAEPRRMDYRSTSRNVSSRRYDSGDDVPVFFFGGGDYHGGGGSCSGGGGGCSGGGDGGGGGGD</sequence>
<reference evidence="3 4" key="1">
    <citation type="submission" date="2022-05" db="EMBL/GenBank/DDBJ databases">
        <authorList>
            <person name="Friedrich I."/>
            <person name="Poehlein A."/>
            <person name="Schneider D."/>
            <person name="Hertel R."/>
            <person name="Daniel R."/>
        </authorList>
    </citation>
    <scope>NUCLEOTIDE SEQUENCE [LARGE SCALE GENOMIC DNA]</scope>
</reference>
<name>A0A9E7SL27_9CAUD</name>
<organism evidence="3 4">
    <name type="scientific">Brevundimonas phage vB_BpoS-Kikimora</name>
    <dbReference type="NCBI Taxonomy" id="2948601"/>
    <lineage>
        <taxon>Viruses</taxon>
        <taxon>Duplodnaviria</taxon>
        <taxon>Heunggongvirae</taxon>
        <taxon>Uroviricota</taxon>
        <taxon>Caudoviricetes</taxon>
        <taxon>Jeanschmidtviridae</taxon>
        <taxon>Kikimoravirus</taxon>
        <taxon>Kikimoravirus kikimora</taxon>
    </lineage>
</organism>
<accession>A0A9E7SL27</accession>
<evidence type="ECO:0000313" key="3">
    <source>
        <dbReference type="EMBL" id="USN15550.1"/>
    </source>
</evidence>
<gene>
    <name evidence="3" type="ORF">KIKIMORA_04320</name>
</gene>
<evidence type="ECO:0000256" key="1">
    <source>
        <dbReference type="SAM" id="MobiDB-lite"/>
    </source>
</evidence>